<sequence length="715" mass="83945">VNRQQLVPPPTPPIYPYGTYFQRNYREGQRIEILDLPDWGWDLPGWGVSTSTDPKKKGKKWDADEEKQFKQKIAKDEWLPSEWINWKNHRLEERGFYLSSTPPKRQYKTKDAPPRLVLRENPYPNPNIRIPLRPKIGHPSPGHLEFKIWLQHKIEDVAHGRASPRILAWQGRTREEDESTEKWEELTEKIRDVLTEELLEFTGPNNRLSTEVKHILLMHKIIGRKVGAINIHDPYWQARIAKNPLSFRYQKNPSDLLEKICRQIVKLLIGKSKTSFPDRRKVYRFMASADFSRLELLLAAAREPEVNPDEVKAEIEDDPLFWKAGKFNSQKFREVLWVRNEKDPLHSGTAKELEDILGNLGLNKGGNKAEKLSRIFKRRHEDKTRVNLTIDKLDNLDIDPPLSWQFVEVHLPAITFFESLNKVAEDEIWESLEEVVEIANDPNDEFELRDPKNRLTVNEHKMLERLLLPWEWNPNTKAYIKNPPPYTKVNRKGCFGSWNWPHDDQDPKTKTPKEATHHNVRKLIYNIIMILMEEDYIKFERMNKDQYQQHFPTSNNSKGHLSRGRKEKPHAIHFTKKLRGLIGKSEYKDFIDKEEHPIYRVLRGASDRWMYSPPQRHKMDKSPQPGGLLIEKDRSITTSSNRDYEKMEPKSTPRCEVNREVLDAMNALQETQWEINLHLLQALFDVKLEGGENVGGGLLSNHPVCDWANKKEQLI</sequence>
<proteinExistence type="predicted"/>
<feature type="non-terminal residue" evidence="1">
    <location>
        <position position="1"/>
    </location>
</feature>
<organism evidence="1">
    <name type="scientific">marine metagenome</name>
    <dbReference type="NCBI Taxonomy" id="408172"/>
    <lineage>
        <taxon>unclassified sequences</taxon>
        <taxon>metagenomes</taxon>
        <taxon>ecological metagenomes</taxon>
    </lineage>
</organism>
<gene>
    <name evidence="1" type="ORF">METZ01_LOCUS148412</name>
</gene>
<dbReference type="AlphaFoldDB" id="A0A382A1Z3"/>
<protein>
    <submittedName>
        <fullName evidence="1">Uncharacterized protein</fullName>
    </submittedName>
</protein>
<accession>A0A382A1Z3</accession>
<dbReference type="EMBL" id="UINC01023592">
    <property type="protein sequence ID" value="SVA95558.1"/>
    <property type="molecule type" value="Genomic_DNA"/>
</dbReference>
<name>A0A382A1Z3_9ZZZZ</name>
<reference evidence="1" key="1">
    <citation type="submission" date="2018-05" db="EMBL/GenBank/DDBJ databases">
        <authorList>
            <person name="Lanie J.A."/>
            <person name="Ng W.-L."/>
            <person name="Kazmierczak K.M."/>
            <person name="Andrzejewski T.M."/>
            <person name="Davidsen T.M."/>
            <person name="Wayne K.J."/>
            <person name="Tettelin H."/>
            <person name="Glass J.I."/>
            <person name="Rusch D."/>
            <person name="Podicherti R."/>
            <person name="Tsui H.-C.T."/>
            <person name="Winkler M.E."/>
        </authorList>
    </citation>
    <scope>NUCLEOTIDE SEQUENCE</scope>
</reference>
<evidence type="ECO:0000313" key="1">
    <source>
        <dbReference type="EMBL" id="SVA95558.1"/>
    </source>
</evidence>
<feature type="non-terminal residue" evidence="1">
    <location>
        <position position="715"/>
    </location>
</feature>